<comment type="similarity">
    <text evidence="7 8">Belongs to the PINc/VapC protein family.</text>
</comment>
<feature type="binding site" evidence="8">
    <location>
        <position position="99"/>
    </location>
    <ligand>
        <name>Mg(2+)</name>
        <dbReference type="ChEBI" id="CHEBI:18420"/>
    </ligand>
</feature>
<comment type="function">
    <text evidence="8">Toxic component of a toxin-antitoxin (TA) system. An RNase.</text>
</comment>
<keyword evidence="5 8" id="KW-0378">Hydrolase</keyword>
<sequence length="134" mass="14744">MVVDTSALIAILFGEPDADDFARALDEAQVRLISAVTRVELSFVIEGRKGETGRADLELLLRDGGFEIVSVTPQQAMIAIDAFRRFGRGRHRAALNIGDCFSYALAVTTDHPLLFKGNDFIHTDLRPALPAFRN</sequence>
<keyword evidence="3 8" id="KW-0540">Nuclease</keyword>
<keyword evidence="4 8" id="KW-0479">Metal-binding</keyword>
<dbReference type="Proteomes" id="UP001279553">
    <property type="component" value="Unassembled WGS sequence"/>
</dbReference>
<dbReference type="Gene3D" id="3.40.50.1010">
    <property type="entry name" value="5'-nuclease"/>
    <property type="match status" value="1"/>
</dbReference>
<dbReference type="Pfam" id="PF01850">
    <property type="entry name" value="PIN"/>
    <property type="match status" value="1"/>
</dbReference>
<comment type="caution">
    <text evidence="10">The sequence shown here is derived from an EMBL/GenBank/DDBJ whole genome shotgun (WGS) entry which is preliminary data.</text>
</comment>
<dbReference type="GO" id="GO:0016787">
    <property type="term" value="F:hydrolase activity"/>
    <property type="evidence" value="ECO:0007669"/>
    <property type="project" value="UniProtKB-KW"/>
</dbReference>
<dbReference type="InterPro" id="IPR022907">
    <property type="entry name" value="VapC_family"/>
</dbReference>
<proteinExistence type="inferred from homology"/>
<feature type="binding site" evidence="8">
    <location>
        <position position="4"/>
    </location>
    <ligand>
        <name>Mg(2+)</name>
        <dbReference type="ChEBI" id="CHEBI:18420"/>
    </ligand>
</feature>
<dbReference type="HAMAP" id="MF_00265">
    <property type="entry name" value="VapC_Nob1"/>
    <property type="match status" value="1"/>
</dbReference>
<keyword evidence="11" id="KW-1185">Reference proteome</keyword>
<evidence type="ECO:0000256" key="3">
    <source>
        <dbReference type="ARBA" id="ARBA00022722"/>
    </source>
</evidence>
<accession>A0AAW9DWI0</accession>
<keyword evidence="6 8" id="KW-0460">Magnesium</keyword>
<evidence type="ECO:0000256" key="5">
    <source>
        <dbReference type="ARBA" id="ARBA00022801"/>
    </source>
</evidence>
<evidence type="ECO:0000313" key="10">
    <source>
        <dbReference type="EMBL" id="MDX5933053.1"/>
    </source>
</evidence>
<comment type="cofactor">
    <cofactor evidence="1 8">
        <name>Mg(2+)</name>
        <dbReference type="ChEBI" id="CHEBI:18420"/>
    </cofactor>
</comment>
<dbReference type="EMBL" id="JAWXYB010000018">
    <property type="protein sequence ID" value="MDX5933053.1"/>
    <property type="molecule type" value="Genomic_DNA"/>
</dbReference>
<dbReference type="PANTHER" id="PTHR33653">
    <property type="entry name" value="RIBONUCLEASE VAPC2"/>
    <property type="match status" value="1"/>
</dbReference>
<evidence type="ECO:0000256" key="7">
    <source>
        <dbReference type="ARBA" id="ARBA00038093"/>
    </source>
</evidence>
<dbReference type="CDD" id="cd09871">
    <property type="entry name" value="PIN_MtVapC28-VapC30-like"/>
    <property type="match status" value="1"/>
</dbReference>
<keyword evidence="8" id="KW-0800">Toxin</keyword>
<dbReference type="GO" id="GO:0090729">
    <property type="term" value="F:toxin activity"/>
    <property type="evidence" value="ECO:0007669"/>
    <property type="project" value="UniProtKB-KW"/>
</dbReference>
<dbReference type="GO" id="GO:0000287">
    <property type="term" value="F:magnesium ion binding"/>
    <property type="evidence" value="ECO:0007669"/>
    <property type="project" value="UniProtKB-UniRule"/>
</dbReference>
<dbReference type="InterPro" id="IPR002716">
    <property type="entry name" value="PIN_dom"/>
</dbReference>
<dbReference type="RefSeq" id="WP_319615891.1">
    <property type="nucleotide sequence ID" value="NZ_JAWXYB010000018.1"/>
</dbReference>
<keyword evidence="2 8" id="KW-1277">Toxin-antitoxin system</keyword>
<dbReference type="EC" id="3.1.-.-" evidence="8"/>
<protein>
    <recommendedName>
        <fullName evidence="8">Ribonuclease VapC</fullName>
        <shortName evidence="8">RNase VapC</shortName>
        <ecNumber evidence="8">3.1.-.-</ecNumber>
    </recommendedName>
    <alternativeName>
        <fullName evidence="8">Toxin VapC</fullName>
    </alternativeName>
</protein>
<evidence type="ECO:0000256" key="1">
    <source>
        <dbReference type="ARBA" id="ARBA00001946"/>
    </source>
</evidence>
<evidence type="ECO:0000256" key="6">
    <source>
        <dbReference type="ARBA" id="ARBA00022842"/>
    </source>
</evidence>
<organism evidence="10 11">
    <name type="scientific">Acidiphilium acidophilum</name>
    <name type="common">Thiobacillus acidophilus</name>
    <dbReference type="NCBI Taxonomy" id="76588"/>
    <lineage>
        <taxon>Bacteria</taxon>
        <taxon>Pseudomonadati</taxon>
        <taxon>Pseudomonadota</taxon>
        <taxon>Alphaproteobacteria</taxon>
        <taxon>Acetobacterales</taxon>
        <taxon>Acidocellaceae</taxon>
        <taxon>Acidiphilium</taxon>
    </lineage>
</organism>
<dbReference type="AlphaFoldDB" id="A0AAW9DWI0"/>
<feature type="domain" description="PIN" evidence="9">
    <location>
        <begin position="1"/>
        <end position="124"/>
    </location>
</feature>
<evidence type="ECO:0000259" key="9">
    <source>
        <dbReference type="Pfam" id="PF01850"/>
    </source>
</evidence>
<dbReference type="InterPro" id="IPR050556">
    <property type="entry name" value="Type_II_TA_system_RNase"/>
</dbReference>
<evidence type="ECO:0000256" key="4">
    <source>
        <dbReference type="ARBA" id="ARBA00022723"/>
    </source>
</evidence>
<dbReference type="InterPro" id="IPR029060">
    <property type="entry name" value="PIN-like_dom_sf"/>
</dbReference>
<gene>
    <name evidence="8" type="primary">vapC</name>
    <name evidence="10" type="ORF">SIL87_20085</name>
</gene>
<evidence type="ECO:0000256" key="8">
    <source>
        <dbReference type="HAMAP-Rule" id="MF_00265"/>
    </source>
</evidence>
<name>A0AAW9DWI0_ACIAO</name>
<dbReference type="GO" id="GO:0004540">
    <property type="term" value="F:RNA nuclease activity"/>
    <property type="evidence" value="ECO:0007669"/>
    <property type="project" value="InterPro"/>
</dbReference>
<evidence type="ECO:0000256" key="2">
    <source>
        <dbReference type="ARBA" id="ARBA00022649"/>
    </source>
</evidence>
<evidence type="ECO:0000313" key="11">
    <source>
        <dbReference type="Proteomes" id="UP001279553"/>
    </source>
</evidence>
<dbReference type="PANTHER" id="PTHR33653:SF1">
    <property type="entry name" value="RIBONUCLEASE VAPC2"/>
    <property type="match status" value="1"/>
</dbReference>
<dbReference type="SUPFAM" id="SSF88723">
    <property type="entry name" value="PIN domain-like"/>
    <property type="match status" value="1"/>
</dbReference>
<reference evidence="10 11" key="1">
    <citation type="submission" date="2023-11" db="EMBL/GenBank/DDBJ databases">
        <title>MicrobeMod: A computational toolkit for identifying prokaryotic methylation and restriction-modification with nanopore sequencing.</title>
        <authorList>
            <person name="Crits-Christoph A."/>
            <person name="Kang S.C."/>
            <person name="Lee H."/>
            <person name="Ostrov N."/>
        </authorList>
    </citation>
    <scope>NUCLEOTIDE SEQUENCE [LARGE SCALE GENOMIC DNA]</scope>
    <source>
        <strain evidence="10 11">DSMZ 700</strain>
    </source>
</reference>